<dbReference type="EMBL" id="GBXM01038626">
    <property type="protein sequence ID" value="JAH69951.1"/>
    <property type="molecule type" value="Transcribed_RNA"/>
</dbReference>
<proteinExistence type="predicted"/>
<protein>
    <submittedName>
        <fullName evidence="1">Uncharacterized protein</fullName>
    </submittedName>
</protein>
<accession>A0A0E9UW31</accession>
<reference evidence="1" key="1">
    <citation type="submission" date="2014-11" db="EMBL/GenBank/DDBJ databases">
        <authorList>
            <person name="Amaro Gonzalez C."/>
        </authorList>
    </citation>
    <scope>NUCLEOTIDE SEQUENCE</scope>
</reference>
<organism evidence="1">
    <name type="scientific">Anguilla anguilla</name>
    <name type="common">European freshwater eel</name>
    <name type="synonym">Muraena anguilla</name>
    <dbReference type="NCBI Taxonomy" id="7936"/>
    <lineage>
        <taxon>Eukaryota</taxon>
        <taxon>Metazoa</taxon>
        <taxon>Chordata</taxon>
        <taxon>Craniata</taxon>
        <taxon>Vertebrata</taxon>
        <taxon>Euteleostomi</taxon>
        <taxon>Actinopterygii</taxon>
        <taxon>Neopterygii</taxon>
        <taxon>Teleostei</taxon>
        <taxon>Anguilliformes</taxon>
        <taxon>Anguillidae</taxon>
        <taxon>Anguilla</taxon>
    </lineage>
</organism>
<dbReference type="AlphaFoldDB" id="A0A0E9UW31"/>
<name>A0A0E9UW31_ANGAN</name>
<reference evidence="1" key="2">
    <citation type="journal article" date="2015" name="Fish Shellfish Immunol.">
        <title>Early steps in the European eel (Anguilla anguilla)-Vibrio vulnificus interaction in the gills: Role of the RtxA13 toxin.</title>
        <authorList>
            <person name="Callol A."/>
            <person name="Pajuelo D."/>
            <person name="Ebbesson L."/>
            <person name="Teles M."/>
            <person name="MacKenzie S."/>
            <person name="Amaro C."/>
        </authorList>
    </citation>
    <scope>NUCLEOTIDE SEQUENCE</scope>
</reference>
<sequence>MYPRVHFQLLPVPATNKTK</sequence>
<evidence type="ECO:0000313" key="1">
    <source>
        <dbReference type="EMBL" id="JAH69951.1"/>
    </source>
</evidence>